<feature type="transmembrane region" description="Helical" evidence="1">
    <location>
        <begin position="6"/>
        <end position="31"/>
    </location>
</feature>
<dbReference type="AlphaFoldDB" id="A0AAJ3HRS9"/>
<reference evidence="2 3" key="1">
    <citation type="submission" date="2016-04" db="EMBL/GenBank/DDBJ databases">
        <title>ATOL: Assembling a taxonomically balanced genome-scale reconstruction of the evolutionary history of the Enterobacteriaceae.</title>
        <authorList>
            <person name="Plunkett G.III."/>
            <person name="Neeno-Eckwall E.C."/>
            <person name="Glasner J.D."/>
            <person name="Perna N.T."/>
        </authorList>
    </citation>
    <scope>NUCLEOTIDE SEQUENCE [LARGE SCALE GENOMIC DNA]</scope>
    <source>
        <strain evidence="2 3">ATCC 700826</strain>
    </source>
</reference>
<feature type="transmembrane region" description="Helical" evidence="1">
    <location>
        <begin position="52"/>
        <end position="69"/>
    </location>
</feature>
<name>A0AAJ3HRS9_PROHU</name>
<dbReference type="EMBL" id="LXEV01000024">
    <property type="protein sequence ID" value="OAT46416.1"/>
    <property type="molecule type" value="Genomic_DNA"/>
</dbReference>
<organism evidence="2 3">
    <name type="scientific">Proteus hauseri ATCC 700826</name>
    <dbReference type="NCBI Taxonomy" id="1354271"/>
    <lineage>
        <taxon>Bacteria</taxon>
        <taxon>Pseudomonadati</taxon>
        <taxon>Pseudomonadota</taxon>
        <taxon>Gammaproteobacteria</taxon>
        <taxon>Enterobacterales</taxon>
        <taxon>Morganellaceae</taxon>
        <taxon>Proteus</taxon>
    </lineage>
</organism>
<dbReference type="Proteomes" id="UP000078250">
    <property type="component" value="Unassembled WGS sequence"/>
</dbReference>
<evidence type="ECO:0000313" key="3">
    <source>
        <dbReference type="Proteomes" id="UP000078250"/>
    </source>
</evidence>
<accession>A0AAJ3HRS9</accession>
<evidence type="ECO:0000256" key="1">
    <source>
        <dbReference type="SAM" id="Phobius"/>
    </source>
</evidence>
<protein>
    <submittedName>
        <fullName evidence="2">Uncharacterized protein</fullName>
    </submittedName>
</protein>
<evidence type="ECO:0000313" key="2">
    <source>
        <dbReference type="EMBL" id="OAT46416.1"/>
    </source>
</evidence>
<keyword evidence="1" id="KW-0472">Membrane</keyword>
<dbReference type="RefSeq" id="WP_064720250.1">
    <property type="nucleotide sequence ID" value="NZ_LXEV01000024.1"/>
</dbReference>
<sequence>MVSISMSAVLLTAISLFAILSIVALGGSLVLKGMLNNIEQSDSYLLRASVKKTFITSLVVALLLVYYYLSTTA</sequence>
<comment type="caution">
    <text evidence="2">The sequence shown here is derived from an EMBL/GenBank/DDBJ whole genome shotgun (WGS) entry which is preliminary data.</text>
</comment>
<proteinExistence type="predicted"/>
<keyword evidence="1" id="KW-1133">Transmembrane helix</keyword>
<keyword evidence="1" id="KW-0812">Transmembrane</keyword>
<gene>
    <name evidence="2" type="ORF">M997_2293</name>
</gene>
<keyword evidence="3" id="KW-1185">Reference proteome</keyword>